<sequence length="126" mass="14070">MDSTELKRRTKQFAVDVIRFTEGLPSNRSLNVLVNQILRSSSSIGANYRSACRGKSTADFINKIVIVEEEADECAYWLELMDESGLVKLDLINTLKKEANELTAIFTAIGKTAKQNQRNIKSGNSK</sequence>
<accession>A0A2T5J706</accession>
<dbReference type="Proteomes" id="UP000244168">
    <property type="component" value="Unassembled WGS sequence"/>
</dbReference>
<keyword evidence="2" id="KW-1185">Reference proteome</keyword>
<reference evidence="1 2" key="1">
    <citation type="submission" date="2018-04" db="EMBL/GenBank/DDBJ databases">
        <title>Genomic Encyclopedia of Archaeal and Bacterial Type Strains, Phase II (KMG-II): from individual species to whole genera.</title>
        <authorList>
            <person name="Goeker M."/>
        </authorList>
    </citation>
    <scope>NUCLEOTIDE SEQUENCE [LARGE SCALE GENOMIC DNA]</scope>
    <source>
        <strain evidence="1 2">DSM 26809</strain>
    </source>
</reference>
<dbReference type="Pfam" id="PF05635">
    <property type="entry name" value="23S_rRNA_IVP"/>
    <property type="match status" value="1"/>
</dbReference>
<organism evidence="1 2">
    <name type="scientific">Mucilaginibacter yixingensis</name>
    <dbReference type="NCBI Taxonomy" id="1295612"/>
    <lineage>
        <taxon>Bacteria</taxon>
        <taxon>Pseudomonadati</taxon>
        <taxon>Bacteroidota</taxon>
        <taxon>Sphingobacteriia</taxon>
        <taxon>Sphingobacteriales</taxon>
        <taxon>Sphingobacteriaceae</taxon>
        <taxon>Mucilaginibacter</taxon>
    </lineage>
</organism>
<dbReference type="RefSeq" id="WP_107829711.1">
    <property type="nucleotide sequence ID" value="NZ_CP160205.1"/>
</dbReference>
<gene>
    <name evidence="1" type="ORF">C8P68_106149</name>
</gene>
<proteinExistence type="predicted"/>
<evidence type="ECO:0000313" key="2">
    <source>
        <dbReference type="Proteomes" id="UP000244168"/>
    </source>
</evidence>
<dbReference type="PIRSF" id="PIRSF035652">
    <property type="entry name" value="CHP02436"/>
    <property type="match status" value="1"/>
</dbReference>
<name>A0A2T5J706_9SPHI</name>
<dbReference type="SUPFAM" id="SSF158446">
    <property type="entry name" value="IVS-encoded protein-like"/>
    <property type="match status" value="1"/>
</dbReference>
<dbReference type="PANTHER" id="PTHR38471">
    <property type="entry name" value="FOUR HELIX BUNDLE PROTEIN"/>
    <property type="match status" value="1"/>
</dbReference>
<dbReference type="EMBL" id="QAOQ01000006">
    <property type="protein sequence ID" value="PTQ94935.1"/>
    <property type="molecule type" value="Genomic_DNA"/>
</dbReference>
<dbReference type="AlphaFoldDB" id="A0A2T5J706"/>
<dbReference type="OrthoDB" id="285993at2"/>
<evidence type="ECO:0000313" key="1">
    <source>
        <dbReference type="EMBL" id="PTQ94935.1"/>
    </source>
</evidence>
<dbReference type="InterPro" id="IPR012657">
    <property type="entry name" value="23S_rRNA-intervening_sequence"/>
</dbReference>
<dbReference type="Gene3D" id="1.20.1440.60">
    <property type="entry name" value="23S rRNA-intervening sequence"/>
    <property type="match status" value="1"/>
</dbReference>
<dbReference type="NCBIfam" id="TIGR02436">
    <property type="entry name" value="four helix bundle protein"/>
    <property type="match status" value="1"/>
</dbReference>
<protein>
    <submittedName>
        <fullName evidence="1">Four helix bundle protein</fullName>
    </submittedName>
</protein>
<comment type="caution">
    <text evidence="1">The sequence shown here is derived from an EMBL/GenBank/DDBJ whole genome shotgun (WGS) entry which is preliminary data.</text>
</comment>
<dbReference type="PANTHER" id="PTHR38471:SF2">
    <property type="entry name" value="FOUR HELIX BUNDLE PROTEIN"/>
    <property type="match status" value="1"/>
</dbReference>
<dbReference type="InterPro" id="IPR036583">
    <property type="entry name" value="23S_rRNA_IVS_sf"/>
</dbReference>